<organism evidence="3 4">
    <name type="scientific">Symbiodinium natans</name>
    <dbReference type="NCBI Taxonomy" id="878477"/>
    <lineage>
        <taxon>Eukaryota</taxon>
        <taxon>Sar</taxon>
        <taxon>Alveolata</taxon>
        <taxon>Dinophyceae</taxon>
        <taxon>Suessiales</taxon>
        <taxon>Symbiodiniaceae</taxon>
        <taxon>Symbiodinium</taxon>
    </lineage>
</organism>
<sequence length="404" mass="45032">MASSSDAVAGYVEGEAPIPEPVVSSEGETDGSDSEGETTEEEEPTTPNEQEKQKKDDRDDPDDDEADILAECSNMVPENPQDFFYDSEVITMLESGEDARATIKERYEWYAKMMVAMKKADQKLQVLKKKRARDAKKAKDKEEKAKLVKEEKEQTFKVSLVLPDATVVQFELSKGMTTGEFRLLVGTKLMGMSKKATKKMSLYLDTINVTEVPRRTIAYYKDLCEGSRITVKFSLAGGGKRAAGSAGAKTKAMSIKECLEEINNNIHRISFAGSASPVVEQVKNIAKEAVGHIKSKTPNLAEMLMNSLNKEALVRINTEVVASSAKPFERCRLMSEISYESIHAKLEEMEYQHNKAKEMLTHTIYLFVCSEFADANTNISWASLSEKLLMTIAKKEDVQMKPSK</sequence>
<feature type="coiled-coil region" evidence="1">
    <location>
        <begin position="110"/>
        <end position="155"/>
    </location>
</feature>
<feature type="compositionally biased region" description="Basic and acidic residues" evidence="2">
    <location>
        <begin position="49"/>
        <end position="58"/>
    </location>
</feature>
<keyword evidence="1" id="KW-0175">Coiled coil</keyword>
<evidence type="ECO:0000313" key="4">
    <source>
        <dbReference type="Proteomes" id="UP000604046"/>
    </source>
</evidence>
<gene>
    <name evidence="3" type="ORF">SNAT2548_LOCUS17899</name>
</gene>
<dbReference type="OrthoDB" id="487504at2759"/>
<keyword evidence="4" id="KW-1185">Reference proteome</keyword>
<reference evidence="3" key="1">
    <citation type="submission" date="2021-02" db="EMBL/GenBank/DDBJ databases">
        <authorList>
            <person name="Dougan E. K."/>
            <person name="Rhodes N."/>
            <person name="Thang M."/>
            <person name="Chan C."/>
        </authorList>
    </citation>
    <scope>NUCLEOTIDE SEQUENCE</scope>
</reference>
<evidence type="ECO:0000256" key="1">
    <source>
        <dbReference type="SAM" id="Coils"/>
    </source>
</evidence>
<evidence type="ECO:0000313" key="3">
    <source>
        <dbReference type="EMBL" id="CAE7341997.1"/>
    </source>
</evidence>
<accession>A0A812P8Z4</accession>
<name>A0A812P8Z4_9DINO</name>
<dbReference type="EMBL" id="CAJNDS010002127">
    <property type="protein sequence ID" value="CAE7341997.1"/>
    <property type="molecule type" value="Genomic_DNA"/>
</dbReference>
<comment type="caution">
    <text evidence="3">The sequence shown here is derived from an EMBL/GenBank/DDBJ whole genome shotgun (WGS) entry which is preliminary data.</text>
</comment>
<evidence type="ECO:0000256" key="2">
    <source>
        <dbReference type="SAM" id="MobiDB-lite"/>
    </source>
</evidence>
<feature type="compositionally biased region" description="Acidic residues" evidence="2">
    <location>
        <begin position="27"/>
        <end position="44"/>
    </location>
</feature>
<protein>
    <submittedName>
        <fullName evidence="3">Uncharacterized protein</fullName>
    </submittedName>
</protein>
<proteinExistence type="predicted"/>
<dbReference type="Proteomes" id="UP000604046">
    <property type="component" value="Unassembled WGS sequence"/>
</dbReference>
<feature type="region of interest" description="Disordered" evidence="2">
    <location>
        <begin position="1"/>
        <end position="67"/>
    </location>
</feature>
<dbReference type="AlphaFoldDB" id="A0A812P8Z4"/>